<evidence type="ECO:0000256" key="4">
    <source>
        <dbReference type="ARBA" id="ARBA00022833"/>
    </source>
</evidence>
<dbReference type="GO" id="GO:0008270">
    <property type="term" value="F:zinc ion binding"/>
    <property type="evidence" value="ECO:0007669"/>
    <property type="project" value="InterPro"/>
</dbReference>
<reference evidence="7 8" key="1">
    <citation type="submission" date="2018-06" db="EMBL/GenBank/DDBJ databases">
        <authorList>
            <consortium name="Pathogen Informatics"/>
            <person name="Doyle S."/>
        </authorList>
    </citation>
    <scope>NUCLEOTIDE SEQUENCE [LARGE SCALE GENOMIC DNA]</scope>
    <source>
        <strain evidence="7 8">NCTC10738</strain>
    </source>
</reference>
<dbReference type="CDD" id="cd07363">
    <property type="entry name" value="45_DOPA_Dioxygenase"/>
    <property type="match status" value="1"/>
</dbReference>
<evidence type="ECO:0000259" key="6">
    <source>
        <dbReference type="Pfam" id="PF02900"/>
    </source>
</evidence>
<dbReference type="GO" id="GO:0016702">
    <property type="term" value="F:oxidoreductase activity, acting on single donors with incorporation of molecular oxygen, incorporation of two atoms of oxygen"/>
    <property type="evidence" value="ECO:0007669"/>
    <property type="project" value="UniProtKB-ARBA"/>
</dbReference>
<dbReference type="NCBIfam" id="NF007914">
    <property type="entry name" value="PRK10628.1"/>
    <property type="match status" value="1"/>
</dbReference>
<proteinExistence type="inferred from homology"/>
<dbReference type="PANTHER" id="PTHR30096">
    <property type="entry name" value="4,5-DOPA DIOXYGENASE EXTRADIOL-LIKE PROTEIN"/>
    <property type="match status" value="1"/>
</dbReference>
<evidence type="ECO:0000256" key="3">
    <source>
        <dbReference type="ARBA" id="ARBA00022723"/>
    </source>
</evidence>
<gene>
    <name evidence="7" type="primary">ygiD</name>
    <name evidence="7" type="ORF">NCTC10738_02155</name>
</gene>
<dbReference type="PIRSF" id="PIRSF006157">
    <property type="entry name" value="Doxgns_DODA"/>
    <property type="match status" value="1"/>
</dbReference>
<keyword evidence="3" id="KW-0479">Metal-binding</keyword>
<sequence length="259" mass="28406">MSATQIMPALFLGHGSPMNALQNNTTTKQWQELGQTLPRPRAILLLSAHWLTRGTAISTASRPQTIHDFGGFPAELFAMQYPAVGAPELAKQIAASLSIPVTRIDSQGLDHGSWSALVHLYPEADIPVFQLSLDQNLRAQQQFQVGRELRRWREQGVLIIGSGNVVHNLRALAPGSPPLPWASRFNQAVTEGLIAEEDQALLDYKTLVDTGTAELCHPTDEHLQPLFYLLGSAFPGERRLLFNNSLEMGAISMLSLQLG</sequence>
<dbReference type="Proteomes" id="UP000254069">
    <property type="component" value="Unassembled WGS sequence"/>
</dbReference>
<dbReference type="Gene3D" id="3.40.830.10">
    <property type="entry name" value="LigB-like"/>
    <property type="match status" value="1"/>
</dbReference>
<dbReference type="EC" id="1.13.-.-" evidence="7"/>
<evidence type="ECO:0000256" key="2">
    <source>
        <dbReference type="ARBA" id="ARBA00007581"/>
    </source>
</evidence>
<organism evidence="7 8">
    <name type="scientific">Shewanella algae</name>
    <dbReference type="NCBI Taxonomy" id="38313"/>
    <lineage>
        <taxon>Bacteria</taxon>
        <taxon>Pseudomonadati</taxon>
        <taxon>Pseudomonadota</taxon>
        <taxon>Gammaproteobacteria</taxon>
        <taxon>Alteromonadales</taxon>
        <taxon>Shewanellaceae</taxon>
        <taxon>Shewanella</taxon>
    </lineage>
</organism>
<dbReference type="InterPro" id="IPR014436">
    <property type="entry name" value="Extradiol_dOase_DODA"/>
</dbReference>
<keyword evidence="4" id="KW-0862">Zinc</keyword>
<dbReference type="GO" id="GO:0008198">
    <property type="term" value="F:ferrous iron binding"/>
    <property type="evidence" value="ECO:0007669"/>
    <property type="project" value="InterPro"/>
</dbReference>
<evidence type="ECO:0000313" key="7">
    <source>
        <dbReference type="EMBL" id="SUI71581.1"/>
    </source>
</evidence>
<dbReference type="PANTHER" id="PTHR30096:SF0">
    <property type="entry name" value="4,5-DOPA DIOXYGENASE EXTRADIOL-LIKE PROTEIN"/>
    <property type="match status" value="1"/>
</dbReference>
<keyword evidence="8" id="KW-1185">Reference proteome</keyword>
<dbReference type="SUPFAM" id="SSF53213">
    <property type="entry name" value="LigB-like"/>
    <property type="match status" value="1"/>
</dbReference>
<dbReference type="AlphaFoldDB" id="A0A380A050"/>
<keyword evidence="7" id="KW-0223">Dioxygenase</keyword>
<dbReference type="RefSeq" id="WP_115389679.1">
    <property type="nucleotide sequence ID" value="NZ_JADZHC010000082.1"/>
</dbReference>
<accession>A0A380A050</accession>
<feature type="domain" description="Extradiol ring-cleavage dioxygenase class III enzyme subunit B" evidence="6">
    <location>
        <begin position="28"/>
        <end position="231"/>
    </location>
</feature>
<comment type="similarity">
    <text evidence="2">Belongs to the DODA-type extradiol aromatic ring-opening dioxygenase family.</text>
</comment>
<dbReference type="Pfam" id="PF02900">
    <property type="entry name" value="LigB"/>
    <property type="match status" value="1"/>
</dbReference>
<evidence type="ECO:0000256" key="5">
    <source>
        <dbReference type="ARBA" id="ARBA00023002"/>
    </source>
</evidence>
<evidence type="ECO:0000256" key="1">
    <source>
        <dbReference type="ARBA" id="ARBA00001947"/>
    </source>
</evidence>
<dbReference type="EMBL" id="UGYO01000001">
    <property type="protein sequence ID" value="SUI71581.1"/>
    <property type="molecule type" value="Genomic_DNA"/>
</dbReference>
<protein>
    <submittedName>
        <fullName evidence="7">LigB family dioxygenase</fullName>
        <ecNumber evidence="7">1.13.-.-</ecNumber>
    </submittedName>
</protein>
<evidence type="ECO:0000313" key="8">
    <source>
        <dbReference type="Proteomes" id="UP000254069"/>
    </source>
</evidence>
<keyword evidence="5 7" id="KW-0560">Oxidoreductase</keyword>
<comment type="cofactor">
    <cofactor evidence="1">
        <name>Zn(2+)</name>
        <dbReference type="ChEBI" id="CHEBI:29105"/>
    </cofactor>
</comment>
<name>A0A380A050_9GAMM</name>
<dbReference type="InterPro" id="IPR004183">
    <property type="entry name" value="Xdiol_dOase_suB"/>
</dbReference>